<name>A0AA43H2S6_9CYAN</name>
<dbReference type="AlphaFoldDB" id="A0AA43H2S6"/>
<protein>
    <submittedName>
        <fullName evidence="1">Uncharacterized protein</fullName>
    </submittedName>
</protein>
<sequence length="298" mass="33340">MLKQQQFQHQIAMAGQVKDAITGEGISGAMVKIVDAPDEFINFVIFKTQLLGLPGSMQCFSGNTDLDSSPASLPTAIQEFRQNLRNPYLNTADKVQLFQALLANNYLSGRDKFQGYQEIIDYFPCNPKNKQSQLGRTKSIFDGWFYFTNLPSGCYQLEASLFDAPRRYAQGQGKVEITTKNNKNIIKEDENFAVFDTINTVELKLKPTTLLGTITSADDNEAIGMARVEIQGSRDHGFSSTEIIKQSQGEWNYRLVGIEARNTPITVIVSAKGHTKQQKQIYLQTGEVKSLDFQLTVN</sequence>
<proteinExistence type="predicted"/>
<dbReference type="Gene3D" id="2.60.40.1120">
    <property type="entry name" value="Carboxypeptidase-like, regulatory domain"/>
    <property type="match status" value="1"/>
</dbReference>
<dbReference type="EMBL" id="JANQDL010000116">
    <property type="protein sequence ID" value="MDH6065582.1"/>
    <property type="molecule type" value="Genomic_DNA"/>
</dbReference>
<organism evidence="1 2">
    <name type="scientific">Umezakia ovalisporum FSS-62</name>
    <dbReference type="NCBI Taxonomy" id="2971776"/>
    <lineage>
        <taxon>Bacteria</taxon>
        <taxon>Bacillati</taxon>
        <taxon>Cyanobacteriota</taxon>
        <taxon>Cyanophyceae</taxon>
        <taxon>Nostocales</taxon>
        <taxon>Nodulariaceae</taxon>
        <taxon>Umezakia</taxon>
    </lineage>
</organism>
<dbReference type="Proteomes" id="UP001159370">
    <property type="component" value="Unassembled WGS sequence"/>
</dbReference>
<evidence type="ECO:0000313" key="2">
    <source>
        <dbReference type="Proteomes" id="UP001159370"/>
    </source>
</evidence>
<evidence type="ECO:0000313" key="1">
    <source>
        <dbReference type="EMBL" id="MDH6065582.1"/>
    </source>
</evidence>
<accession>A0AA43H2S6</accession>
<comment type="caution">
    <text evidence="1">The sequence shown here is derived from an EMBL/GenBank/DDBJ whole genome shotgun (WGS) entry which is preliminary data.</text>
</comment>
<dbReference type="RefSeq" id="WP_280701052.1">
    <property type="nucleotide sequence ID" value="NZ_JANQDL010000116.1"/>
</dbReference>
<gene>
    <name evidence="1" type="ORF">NWP23_17875</name>
</gene>
<reference evidence="1 2" key="1">
    <citation type="journal article" date="2023" name="J. Phycol.">
        <title>Chrysosporum ovalisporum is synonymous with the true-branching cyanobacterium Umezakia natans (Nostocales/Aphanizomenonaceae).</title>
        <authorList>
            <person name="McGregor G.B."/>
            <person name="Sendall B.C."/>
            <person name="Niiyama Y."/>
            <person name="Tuji A."/>
            <person name="Willis A."/>
        </authorList>
    </citation>
    <scope>NUCLEOTIDE SEQUENCE [LARGE SCALE GENOMIC DNA]</scope>
    <source>
        <strain evidence="1 2">FSS-62</strain>
    </source>
</reference>